<dbReference type="Pfam" id="PF13098">
    <property type="entry name" value="Thioredoxin_2"/>
    <property type="match status" value="1"/>
</dbReference>
<name>A0ABS3Z3A7_9BACT</name>
<gene>
    <name evidence="3" type="ORF">J7I42_30470</name>
</gene>
<evidence type="ECO:0000259" key="2">
    <source>
        <dbReference type="PROSITE" id="PS51352"/>
    </source>
</evidence>
<dbReference type="EMBL" id="JAGHKO010000014">
    <property type="protein sequence ID" value="MBO9204652.1"/>
    <property type="molecule type" value="Genomic_DNA"/>
</dbReference>
<dbReference type="Proteomes" id="UP000677244">
    <property type="component" value="Unassembled WGS sequence"/>
</dbReference>
<reference evidence="3 4" key="1">
    <citation type="submission" date="2021-03" db="EMBL/GenBank/DDBJ databases">
        <title>Assistant Professor.</title>
        <authorList>
            <person name="Huq M.A."/>
        </authorList>
    </citation>
    <scope>NUCLEOTIDE SEQUENCE [LARGE SCALE GENOMIC DNA]</scope>
    <source>
        <strain evidence="3 4">MAH-29</strain>
    </source>
</reference>
<proteinExistence type="predicted"/>
<organism evidence="3 4">
    <name type="scientific">Niastella soli</name>
    <dbReference type="NCBI Taxonomy" id="2821487"/>
    <lineage>
        <taxon>Bacteria</taxon>
        <taxon>Pseudomonadati</taxon>
        <taxon>Bacteroidota</taxon>
        <taxon>Chitinophagia</taxon>
        <taxon>Chitinophagales</taxon>
        <taxon>Chitinophagaceae</taxon>
        <taxon>Niastella</taxon>
    </lineage>
</organism>
<accession>A0ABS3Z3A7</accession>
<dbReference type="PROSITE" id="PS51352">
    <property type="entry name" value="THIOREDOXIN_2"/>
    <property type="match status" value="1"/>
</dbReference>
<protein>
    <submittedName>
        <fullName evidence="3">Thioredoxin fold domain-containing protein</fullName>
    </submittedName>
</protein>
<dbReference type="SUPFAM" id="SSF52833">
    <property type="entry name" value="Thioredoxin-like"/>
    <property type="match status" value="1"/>
</dbReference>
<evidence type="ECO:0000256" key="1">
    <source>
        <dbReference type="SAM" id="SignalP"/>
    </source>
</evidence>
<dbReference type="InterPro" id="IPR013766">
    <property type="entry name" value="Thioredoxin_domain"/>
</dbReference>
<keyword evidence="1" id="KW-0732">Signal</keyword>
<dbReference type="RefSeq" id="WP_209143434.1">
    <property type="nucleotide sequence ID" value="NZ_JAGHKO010000014.1"/>
</dbReference>
<dbReference type="InterPro" id="IPR036249">
    <property type="entry name" value="Thioredoxin-like_sf"/>
</dbReference>
<feature type="domain" description="Thioredoxin" evidence="2">
    <location>
        <begin position="5"/>
        <end position="149"/>
    </location>
</feature>
<evidence type="ECO:0000313" key="3">
    <source>
        <dbReference type="EMBL" id="MBO9204652.1"/>
    </source>
</evidence>
<feature type="signal peptide" evidence="1">
    <location>
        <begin position="1"/>
        <end position="18"/>
    </location>
</feature>
<dbReference type="InterPro" id="IPR012336">
    <property type="entry name" value="Thioredoxin-like_fold"/>
</dbReference>
<comment type="caution">
    <text evidence="3">The sequence shown here is derived from an EMBL/GenBank/DDBJ whole genome shotgun (WGS) entry which is preliminary data.</text>
</comment>
<keyword evidence="4" id="KW-1185">Reference proteome</keyword>
<feature type="chain" id="PRO_5045167091" evidence="1">
    <location>
        <begin position="19"/>
        <end position="433"/>
    </location>
</feature>
<dbReference type="Gene3D" id="3.40.30.10">
    <property type="entry name" value="Glutaredoxin"/>
    <property type="match status" value="1"/>
</dbReference>
<sequence>MKLLLLLIVIFPHLVAFPQNKTNKVNWKSDSDWVNLRKEALTTNRYIFVDCIASWCLPCKQMDQKVYSKEVVINALKPLIPIKLRIDTIKTKNIKSGMTRNAANGLSRQYHIEEFPTFLFFSPTGELVHKSIGYKNVDQFLQLIQNGIDSSKQYYTLKKKYEVGTIALAAIPYLAQCAREVGDTSFANSAACKYIDSYLTNNPEKLFTRDNLGFIRDFIHVIHSGTKIFPELLANASKADTISGDPAFSSDIIDYVVWKEQIKPPYDSSKISGKEPAWTRLTENIRAQYGEVVADRNVLSAKLNWFSFKKDWRKEREVFVQKVEKYGLDTSGFKWVVTNNKIWKLFVEHVSDMAELTRAISWMEIIKKDHVDPSIIDTYANLLYKAGKFKEAIQWETKAAAVESDLAQADNRPYDETYEQTLHKMETRQLTWD</sequence>
<evidence type="ECO:0000313" key="4">
    <source>
        <dbReference type="Proteomes" id="UP000677244"/>
    </source>
</evidence>